<feature type="domain" description="GED" evidence="5">
    <location>
        <begin position="695"/>
        <end position="788"/>
    </location>
</feature>
<dbReference type="PRINTS" id="PR00195">
    <property type="entry name" value="DYNAMIN"/>
</dbReference>
<dbReference type="InterPro" id="IPR000375">
    <property type="entry name" value="Dynamin_stalk"/>
</dbReference>
<accession>A0A2J6RS38</accession>
<evidence type="ECO:0000256" key="4">
    <source>
        <dbReference type="SAM" id="MobiDB-lite"/>
    </source>
</evidence>
<dbReference type="Pfam" id="PF00350">
    <property type="entry name" value="Dynamin_N"/>
    <property type="match status" value="1"/>
</dbReference>
<dbReference type="InterPro" id="IPR001401">
    <property type="entry name" value="Dynamin_GTPase"/>
</dbReference>
<feature type="coiled-coil region" evidence="3">
    <location>
        <begin position="749"/>
        <end position="783"/>
    </location>
</feature>
<feature type="region of interest" description="Disordered" evidence="4">
    <location>
        <begin position="1"/>
        <end position="48"/>
    </location>
</feature>
<dbReference type="InterPro" id="IPR020850">
    <property type="entry name" value="GED_dom"/>
</dbReference>
<feature type="compositionally biased region" description="Polar residues" evidence="4">
    <location>
        <begin position="661"/>
        <end position="678"/>
    </location>
</feature>
<dbReference type="PANTHER" id="PTHR11566">
    <property type="entry name" value="DYNAMIN"/>
    <property type="match status" value="1"/>
</dbReference>
<organism evidence="6 7">
    <name type="scientific">Hyaloscypha variabilis (strain UAMH 11265 / GT02V1 / F)</name>
    <name type="common">Meliniomyces variabilis</name>
    <dbReference type="NCBI Taxonomy" id="1149755"/>
    <lineage>
        <taxon>Eukaryota</taxon>
        <taxon>Fungi</taxon>
        <taxon>Dikarya</taxon>
        <taxon>Ascomycota</taxon>
        <taxon>Pezizomycotina</taxon>
        <taxon>Leotiomycetes</taxon>
        <taxon>Helotiales</taxon>
        <taxon>Hyaloscyphaceae</taxon>
        <taxon>Hyaloscypha</taxon>
        <taxon>Hyaloscypha variabilis</taxon>
    </lineage>
</organism>
<dbReference type="InterPro" id="IPR045063">
    <property type="entry name" value="Dynamin_N"/>
</dbReference>
<dbReference type="InterPro" id="IPR022812">
    <property type="entry name" value="Dynamin"/>
</dbReference>
<dbReference type="GO" id="GO:0006897">
    <property type="term" value="P:endocytosis"/>
    <property type="evidence" value="ECO:0007669"/>
    <property type="project" value="TreeGrafter"/>
</dbReference>
<dbReference type="GO" id="GO:0005525">
    <property type="term" value="F:GTP binding"/>
    <property type="evidence" value="ECO:0007669"/>
    <property type="project" value="InterPro"/>
</dbReference>
<reference evidence="6 7" key="1">
    <citation type="submission" date="2016-04" db="EMBL/GenBank/DDBJ databases">
        <title>A degradative enzymes factory behind the ericoid mycorrhizal symbiosis.</title>
        <authorList>
            <consortium name="DOE Joint Genome Institute"/>
            <person name="Martino E."/>
            <person name="Morin E."/>
            <person name="Grelet G."/>
            <person name="Kuo A."/>
            <person name="Kohler A."/>
            <person name="Daghino S."/>
            <person name="Barry K."/>
            <person name="Choi C."/>
            <person name="Cichocki N."/>
            <person name="Clum A."/>
            <person name="Copeland A."/>
            <person name="Hainaut M."/>
            <person name="Haridas S."/>
            <person name="Labutti K."/>
            <person name="Lindquist E."/>
            <person name="Lipzen A."/>
            <person name="Khouja H.-R."/>
            <person name="Murat C."/>
            <person name="Ohm R."/>
            <person name="Olson A."/>
            <person name="Spatafora J."/>
            <person name="Veneault-Fourrey C."/>
            <person name="Henrissat B."/>
            <person name="Grigoriev I."/>
            <person name="Martin F."/>
            <person name="Perotto S."/>
        </authorList>
    </citation>
    <scope>NUCLEOTIDE SEQUENCE [LARGE SCALE GENOMIC DNA]</scope>
    <source>
        <strain evidence="6 7">F</strain>
    </source>
</reference>
<feature type="region of interest" description="Disordered" evidence="4">
    <location>
        <begin position="215"/>
        <end position="238"/>
    </location>
</feature>
<dbReference type="GO" id="GO:0008017">
    <property type="term" value="F:microtubule binding"/>
    <property type="evidence" value="ECO:0007669"/>
    <property type="project" value="TreeGrafter"/>
</dbReference>
<dbReference type="Proteomes" id="UP000235786">
    <property type="component" value="Unassembled WGS sequence"/>
</dbReference>
<evidence type="ECO:0000259" key="5">
    <source>
        <dbReference type="PROSITE" id="PS51388"/>
    </source>
</evidence>
<sequence length="788" mass="90481">MQIATTTSASPSVASRDDRTSQAAIMNNDSKAASNQPTGSMASTKDSDSNFIAPALQKTNSWVTRSKLLSPEFNNIKDEAELGKLMGDDGEKLLALVDDIRKIDSLRNEELHIPQIVVIGDTSTGKSSVLQALTRLPFPVAGDLCTRFVTETTIRRCGPSERPGYKIEVKMDDPGTSQAAPFPPKSFESDDWVEVYQNLREDIDDAFDRMGPIHLLPPGNSKKGKQGISSTSMRPPPMPQLLKHRLQITVRKLNQAHFSIVDIPGLVSNGAPVDIHLSVELARQYIKNEEAIVLAITPASNVIVNQKWLNLVTEEHALDRTIGVITKTDRIEETDHEIIFNLLRNRAGSEYHLKLGWFAVRNRSSKEIQDGESFEARDRKEEEFFRSGKWKEATLDFPAWGSIDPKVLGIQRLKRTLQGYLYKRVKENFPTLRNKMRSLEVEYNTTIHRMGLPRDKPRDQRVYLSEIQSKYEAEVERSLHGDYRSMDNPNHPSRLRYHVKTCNDKFEEEIRLNAIKYKWQTNDDDNVGDEHGILRWINNTWDAHRGSEIQYDAPRSLKKELVKQQTETWETKTDSYIKQVEDAIKACNDDLFMFACKDDALRLKIREKLEEREMKAFADAKAELQSILKDRDYIDSWNPQLKSFIEQFQRPRMERQVKLSLAQQQTKPATDTASSEPSSDQVSVRHIFYQVNKKVYEEHDWLYAYWNVAYPRFVDNVIIQVVERHLLGPNGPLRLFDRSWIFGLEDEELEELVGENEETRAARKDLNERLAGLRNALEKADVALRAKV</sequence>
<dbReference type="GO" id="GO:0000266">
    <property type="term" value="P:mitochondrial fission"/>
    <property type="evidence" value="ECO:0007669"/>
    <property type="project" value="TreeGrafter"/>
</dbReference>
<keyword evidence="7" id="KW-1185">Reference proteome</keyword>
<evidence type="ECO:0000256" key="3">
    <source>
        <dbReference type="SAM" id="Coils"/>
    </source>
</evidence>
<evidence type="ECO:0000313" key="6">
    <source>
        <dbReference type="EMBL" id="PMD41273.1"/>
    </source>
</evidence>
<dbReference type="InterPro" id="IPR027417">
    <property type="entry name" value="P-loop_NTPase"/>
</dbReference>
<dbReference type="PROSITE" id="PS51388">
    <property type="entry name" value="GED"/>
    <property type="match status" value="1"/>
</dbReference>
<dbReference type="Gene3D" id="1.20.120.1240">
    <property type="entry name" value="Dynamin, middle domain"/>
    <property type="match status" value="1"/>
</dbReference>
<dbReference type="CDD" id="cd08771">
    <property type="entry name" value="DLP_1"/>
    <property type="match status" value="1"/>
</dbReference>
<evidence type="ECO:0000313" key="7">
    <source>
        <dbReference type="Proteomes" id="UP000235786"/>
    </source>
</evidence>
<dbReference type="STRING" id="1149755.A0A2J6RS38"/>
<evidence type="ECO:0000256" key="2">
    <source>
        <dbReference type="ARBA" id="ARBA00023134"/>
    </source>
</evidence>
<keyword evidence="6" id="KW-0378">Hydrolase</keyword>
<dbReference type="AlphaFoldDB" id="A0A2J6RS38"/>
<dbReference type="GO" id="GO:0005874">
    <property type="term" value="C:microtubule"/>
    <property type="evidence" value="ECO:0007669"/>
    <property type="project" value="TreeGrafter"/>
</dbReference>
<dbReference type="EMBL" id="KZ613944">
    <property type="protein sequence ID" value="PMD41273.1"/>
    <property type="molecule type" value="Genomic_DNA"/>
</dbReference>
<dbReference type="PANTHER" id="PTHR11566:SF146">
    <property type="entry name" value="FAMILY GTPASE, PUTATIVE (AFU_ORTHOLOGUE AFUA_4G14300)-RELATED"/>
    <property type="match status" value="1"/>
</dbReference>
<proteinExistence type="predicted"/>
<evidence type="ECO:0000256" key="1">
    <source>
        <dbReference type="ARBA" id="ARBA00022741"/>
    </source>
</evidence>
<feature type="compositionally biased region" description="Polar residues" evidence="4">
    <location>
        <begin position="21"/>
        <end position="44"/>
    </location>
</feature>
<dbReference type="GO" id="GO:0016020">
    <property type="term" value="C:membrane"/>
    <property type="evidence" value="ECO:0007669"/>
    <property type="project" value="TreeGrafter"/>
</dbReference>
<protein>
    <submittedName>
        <fullName evidence="6">P-loop containing nucleoside triphosphate hydrolase protein</fullName>
    </submittedName>
</protein>
<dbReference type="GO" id="GO:0016559">
    <property type="term" value="P:peroxisome fission"/>
    <property type="evidence" value="ECO:0007669"/>
    <property type="project" value="TreeGrafter"/>
</dbReference>
<keyword evidence="3" id="KW-0175">Coiled coil</keyword>
<dbReference type="SMART" id="SM00053">
    <property type="entry name" value="DYNc"/>
    <property type="match status" value="1"/>
</dbReference>
<keyword evidence="1" id="KW-0547">Nucleotide-binding</keyword>
<dbReference type="GO" id="GO:0005739">
    <property type="term" value="C:mitochondrion"/>
    <property type="evidence" value="ECO:0007669"/>
    <property type="project" value="TreeGrafter"/>
</dbReference>
<dbReference type="GO" id="GO:0003924">
    <property type="term" value="F:GTPase activity"/>
    <property type="evidence" value="ECO:0007669"/>
    <property type="project" value="InterPro"/>
</dbReference>
<name>A0A2J6RS38_HYAVF</name>
<dbReference type="OrthoDB" id="415706at2759"/>
<dbReference type="Pfam" id="PF01031">
    <property type="entry name" value="Dynamin_M"/>
    <property type="match status" value="1"/>
</dbReference>
<dbReference type="SUPFAM" id="SSF52540">
    <property type="entry name" value="P-loop containing nucleoside triphosphate hydrolases"/>
    <property type="match status" value="1"/>
</dbReference>
<keyword evidence="2" id="KW-0342">GTP-binding</keyword>
<dbReference type="Gene3D" id="3.40.50.300">
    <property type="entry name" value="P-loop containing nucleotide triphosphate hydrolases"/>
    <property type="match status" value="1"/>
</dbReference>
<feature type="region of interest" description="Disordered" evidence="4">
    <location>
        <begin position="659"/>
        <end position="678"/>
    </location>
</feature>
<gene>
    <name evidence="6" type="ORF">L207DRAFT_511169</name>
</gene>
<dbReference type="GO" id="GO:0048312">
    <property type="term" value="P:intracellular distribution of mitochondria"/>
    <property type="evidence" value="ECO:0007669"/>
    <property type="project" value="TreeGrafter"/>
</dbReference>
<feature type="compositionally biased region" description="Low complexity" evidence="4">
    <location>
        <begin position="1"/>
        <end position="14"/>
    </location>
</feature>